<proteinExistence type="predicted"/>
<dbReference type="PANTHER" id="PTHR10663">
    <property type="entry name" value="GUANYL-NUCLEOTIDE EXCHANGE FACTOR"/>
    <property type="match status" value="1"/>
</dbReference>
<dbReference type="Proteomes" id="UP000009131">
    <property type="component" value="Unassembled WGS sequence"/>
</dbReference>
<evidence type="ECO:0000256" key="5">
    <source>
        <dbReference type="ARBA" id="ARBA00060451"/>
    </source>
</evidence>
<feature type="compositionally biased region" description="Basic and acidic residues" evidence="6">
    <location>
        <begin position="38"/>
        <end position="52"/>
    </location>
</feature>
<dbReference type="eggNOG" id="KOG0929">
    <property type="taxonomic scope" value="Eukaryota"/>
</dbReference>
<dbReference type="InterPro" id="IPR015403">
    <property type="entry name" value="Mon2/Sec7/BIG1-like_HDS"/>
</dbReference>
<dbReference type="InterPro" id="IPR046455">
    <property type="entry name" value="Sec7/BIG1-like_C"/>
</dbReference>
<dbReference type="SMART" id="SM00222">
    <property type="entry name" value="Sec7"/>
    <property type="match status" value="1"/>
</dbReference>
<keyword evidence="4" id="KW-0472">Membrane</keyword>
<feature type="region of interest" description="Disordered" evidence="6">
    <location>
        <begin position="421"/>
        <end position="491"/>
    </location>
</feature>
<keyword evidence="2" id="KW-0963">Cytoplasm</keyword>
<dbReference type="GO" id="GO:0030663">
    <property type="term" value="C:COPI-coated vesicle membrane"/>
    <property type="evidence" value="ECO:0007669"/>
    <property type="project" value="UniProtKB-SubCell"/>
</dbReference>
<feature type="domain" description="SEC7" evidence="7">
    <location>
        <begin position="860"/>
        <end position="1049"/>
    </location>
</feature>
<dbReference type="InterPro" id="IPR000904">
    <property type="entry name" value="Sec7_dom"/>
</dbReference>
<dbReference type="EMBL" id="BABT02000229">
    <property type="protein sequence ID" value="GAA99731.1"/>
    <property type="molecule type" value="Genomic_DNA"/>
</dbReference>
<dbReference type="InParanoid" id="G7EA71"/>
<feature type="region of interest" description="Disordered" evidence="6">
    <location>
        <begin position="1721"/>
        <end position="1759"/>
    </location>
</feature>
<dbReference type="GO" id="GO:0032012">
    <property type="term" value="P:regulation of ARF protein signal transduction"/>
    <property type="evidence" value="ECO:0007669"/>
    <property type="project" value="InterPro"/>
</dbReference>
<dbReference type="OrthoDB" id="18431at2759"/>
<feature type="region of interest" description="Disordered" evidence="6">
    <location>
        <begin position="1"/>
        <end position="192"/>
    </location>
</feature>
<dbReference type="HOGENOM" id="CLU_000691_1_1_1"/>
<evidence type="ECO:0000259" key="7">
    <source>
        <dbReference type="PROSITE" id="PS50190"/>
    </source>
</evidence>
<keyword evidence="9" id="KW-1185">Reference proteome</keyword>
<comment type="subcellular location">
    <subcellularLocation>
        <location evidence="5">Cytoplasmic vesicle</location>
        <location evidence="5">COPI-coated vesicle membrane</location>
    </subcellularLocation>
</comment>
<evidence type="ECO:0000256" key="3">
    <source>
        <dbReference type="ARBA" id="ARBA00022927"/>
    </source>
</evidence>
<sequence length="1973" mass="217539">MAESVSSDSGTEIMTTPTAHSPALSSDDEGQSHTHHGLQLDHSPEQPEERGVSRPASPNEPNGNVAQAAPLSDSASEGLPPLPSKQDVQVETTAPFEAVELSDRAQTATQEREAASANNEQENTLPSSSSVSIAPSKASSSSSAAASSQPAGTAASMSTQPTEIEDEAPSTYRPRSSTSATRTTQTSSAPPLLSGRLIIQSLESMLASKDAKRSALLREAIERALQVLKSPNAAETSIDPRVIFEPLRLACDTKSHALMIQALDSIGKLVSHSFFSSPVHAPSQAGTPDGTHSRRSSLGSIEQPYIADPQLAEDVVSTICNCFVDSTSSGSALPVPSTGPLATASASTGPDAVNLHLLSTLLSLILSSSLPVHQSSLLRAVRTVYNIFLLSKGHQNQTVAQGALGQIVGAVFGRVALGQPITHRDSRGTPTSSARQSTTHLPPEIAAQNTNGHENGNSEARASSDTIRNDDLPASEDAPTVSNGGTSLPTHTAISAEDGAAATTVMDSIQSMEARQSFEGVSERETGPFLSTNDLYIKDAFLVFRSLCKLSMKPLGSESERDIKSHAMRSKLLSLHLILTILHNHMALFVDSSVTIYSASNRESTQFIHAIKQYLCLSLSRNAISPMLNVFEISCEIFWRVLSGMRTKLKKEIEVLLTEIFLPILEMRSSSVRQKSLLLGVMARLCHDPQALVEIYINYDCDRTSLDNIYERLTNIVSRLCTTHYTTVTISSTTSSTFDSLLTPGAPGIANTFASAANSVPAVPTMIASQDGSLPSNIPVETQLKRQSLEALIAILRSLVSWAGKGTLASSQTDSVLAAEQRSLASEDMREADESLAIPNGGRSAISGTSTPEPNDDPGRFENAKARKTTLLQGIQKFNFKPKRGIEFLIKEGFVRSRDPKDVAAFLLHADGLSKAMIGEWLGEGDADNIATMHAFVDLMDFSGMRFTDALRMFLQSFRLPGEAQKIDRFMLKFAARYLAGNPSSAFANADTAYVLAYSTIMLNTDAHNPQVKNRMTLQDFYKNNRGINDGADLPEELLAGIYEEIQINEIRMKDEIDLAPTVPTGSTLAVALASVGRDLQREAYVLQSEGMASKTEALFKTMMRSQRRGATRTSEQFFEASNFQHVRPMFAVAWMPILAGISAPMQDSDDLELVSLSLEGFRQAIKIVCLFDLELERNAFVTTLAKFTFLNNLGEMRPKNVEAIKALLDVASIDGNYLKQSWREVIICISQLERFSLIAQGIDSRSLPEMGRPARPAPGRRKSTLTSKLSRPTDEVANETRNSHITISADRIFSSSSTLSGSAIVDFVRALSEISWEEIQSSGLSEHPRVFCLQKLVEISYYNMGRIRLEWSNIWAVLGEHFNQVCCHTNARVSFLALDSLRQLAMRFLEKEELAHFKFQKDFLKPFQYTMVNNKNPDARDMILQCLRQMLQARIINLRSGWRTMFGVFSASSKVGNERIATQAFEIVKSIKRDHFATVISHGSFADLAVCITDFCKISKYQRVSLHAIEMLKDMVPQMLSSPECPLSEAYKSNSSEEVELSQDPMLWWFPILFGFYDIIMNGEDMEVRKRALDYLFETLKVHGHAFPTDFWDSVCKEVLFPIFAILRSRQDVSRFTTQEDMSVWLSTTMIQALRNLVDLFTFYFDSLARMLGRLLDLLCECICQENDTLARIGTACLQQLVEQNVRKLTPDIWERIISTFITLFTKTTASQLFEEGLRTPASPSVTRETSSTDLIADQPPKTSAYTPGSALDDDPPTKGRSLFADRKRIFRQIIVKCVLQLLLIETAHEMLQNDEVYSTIPAKDLLRLMSVLDSSYRFAKKFNADKDLRMALWKVGFMKQLPNLLKQESSSAATLVNVLLRVYSDERIDHKARRAETLEVFMPLATDILGSFVAYDGETQARNITAWTPVVVEILHGFCILEDKTLIANVTTIYPLAVNGLARDVSPEIRESLRALFYRVGIASEFYEQVD</sequence>
<accession>G7EA71</accession>
<dbReference type="InterPro" id="IPR032691">
    <property type="entry name" value="Mon2/Sec7/BIG1-like_HUS"/>
</dbReference>
<dbReference type="STRING" id="764103.G7EA71"/>
<dbReference type="GO" id="GO:0005085">
    <property type="term" value="F:guanyl-nucleotide exchange factor activity"/>
    <property type="evidence" value="ECO:0007669"/>
    <property type="project" value="InterPro"/>
</dbReference>
<evidence type="ECO:0000256" key="6">
    <source>
        <dbReference type="SAM" id="MobiDB-lite"/>
    </source>
</evidence>
<feature type="compositionally biased region" description="Polar residues" evidence="6">
    <location>
        <begin position="1723"/>
        <end position="1735"/>
    </location>
</feature>
<dbReference type="FunFam" id="1.10.1000.11:FF:000003">
    <property type="entry name" value="Brefeldin A-inhibited guanine nucleotide-exchange protein 1"/>
    <property type="match status" value="1"/>
</dbReference>
<dbReference type="SUPFAM" id="SSF48425">
    <property type="entry name" value="Sec7 domain"/>
    <property type="match status" value="1"/>
</dbReference>
<evidence type="ECO:0000313" key="9">
    <source>
        <dbReference type="Proteomes" id="UP000009131"/>
    </source>
</evidence>
<organism evidence="8 9">
    <name type="scientific">Mixia osmundae (strain CBS 9802 / IAM 14324 / JCM 22182 / KY 12970)</name>
    <dbReference type="NCBI Taxonomy" id="764103"/>
    <lineage>
        <taxon>Eukaryota</taxon>
        <taxon>Fungi</taxon>
        <taxon>Dikarya</taxon>
        <taxon>Basidiomycota</taxon>
        <taxon>Pucciniomycotina</taxon>
        <taxon>Mixiomycetes</taxon>
        <taxon>Mixiales</taxon>
        <taxon>Mixiaceae</taxon>
        <taxon>Mixia</taxon>
    </lineage>
</organism>
<feature type="compositionally biased region" description="Polar residues" evidence="6">
    <location>
        <begin position="1"/>
        <end position="19"/>
    </location>
</feature>
<dbReference type="InterPro" id="IPR016024">
    <property type="entry name" value="ARM-type_fold"/>
</dbReference>
<feature type="compositionally biased region" description="Polar residues" evidence="6">
    <location>
        <begin position="447"/>
        <end position="466"/>
    </location>
</feature>
<dbReference type="InterPro" id="IPR035999">
    <property type="entry name" value="Sec7_dom_sf"/>
</dbReference>
<evidence type="ECO:0000313" key="8">
    <source>
        <dbReference type="EMBL" id="GAA99731.1"/>
    </source>
</evidence>
<keyword evidence="3" id="KW-0653">Protein transport</keyword>
<feature type="region of interest" description="Disordered" evidence="6">
    <location>
        <begin position="1249"/>
        <end position="1274"/>
    </location>
</feature>
<reference evidence="8 9" key="2">
    <citation type="journal article" date="2012" name="Open Biol.">
        <title>Characteristics of nucleosomes and linker DNA regions on the genome of the basidiomycete Mixia osmundae revealed by mono- and dinucleosome mapping.</title>
        <authorList>
            <person name="Nishida H."/>
            <person name="Kondo S."/>
            <person name="Matsumoto T."/>
            <person name="Suzuki Y."/>
            <person name="Yoshikawa H."/>
            <person name="Taylor T.D."/>
            <person name="Sugiyama J."/>
        </authorList>
    </citation>
    <scope>NUCLEOTIDE SEQUENCE [LARGE SCALE GENOMIC DNA]</scope>
    <source>
        <strain evidence="9">CBS 9802 / IAM 14324 / JCM 22182 / KY 12970</strain>
    </source>
</reference>
<feature type="region of interest" description="Disordered" evidence="6">
    <location>
        <begin position="828"/>
        <end position="860"/>
    </location>
</feature>
<dbReference type="PROSITE" id="PS50190">
    <property type="entry name" value="SEC7"/>
    <property type="match status" value="1"/>
</dbReference>
<feature type="compositionally biased region" description="Polar residues" evidence="6">
    <location>
        <begin position="428"/>
        <end position="440"/>
    </location>
</feature>
<dbReference type="Pfam" id="PF12783">
    <property type="entry name" value="Sec7-like_HUS"/>
    <property type="match status" value="1"/>
</dbReference>
<feature type="compositionally biased region" description="Polar residues" evidence="6">
    <location>
        <begin position="480"/>
        <end position="491"/>
    </location>
</feature>
<dbReference type="Gene3D" id="1.10.1000.11">
    <property type="entry name" value="Arf Nucleotide-binding Site Opener,domain 2"/>
    <property type="match status" value="1"/>
</dbReference>
<feature type="compositionally biased region" description="Polar residues" evidence="6">
    <location>
        <begin position="116"/>
        <end position="125"/>
    </location>
</feature>
<feature type="compositionally biased region" description="Low complexity" evidence="6">
    <location>
        <begin position="169"/>
        <end position="191"/>
    </location>
</feature>
<dbReference type="Pfam" id="PF20252">
    <property type="entry name" value="BIG2_C"/>
    <property type="match status" value="1"/>
</dbReference>
<dbReference type="GO" id="GO:0015031">
    <property type="term" value="P:protein transport"/>
    <property type="evidence" value="ECO:0007669"/>
    <property type="project" value="UniProtKB-KW"/>
</dbReference>
<dbReference type="InterPro" id="IPR032629">
    <property type="entry name" value="DCB_dom"/>
</dbReference>
<dbReference type="FunCoup" id="G7EA71">
    <property type="interactions" value="431"/>
</dbReference>
<name>G7EA71_MIXOS</name>
<protein>
    <recommendedName>
        <fullName evidence="7">SEC7 domain-containing protein</fullName>
    </recommendedName>
</protein>
<evidence type="ECO:0000256" key="1">
    <source>
        <dbReference type="ARBA" id="ARBA00022448"/>
    </source>
</evidence>
<evidence type="ECO:0000256" key="2">
    <source>
        <dbReference type="ARBA" id="ARBA00022490"/>
    </source>
</evidence>
<dbReference type="PANTHER" id="PTHR10663:SF375">
    <property type="entry name" value="LD29171P"/>
    <property type="match status" value="1"/>
</dbReference>
<comment type="caution">
    <text evidence="8">The sequence shown here is derived from an EMBL/GenBank/DDBJ whole genome shotgun (WGS) entry which is preliminary data.</text>
</comment>
<dbReference type="Pfam" id="PF01369">
    <property type="entry name" value="Sec7"/>
    <property type="match status" value="1"/>
</dbReference>
<dbReference type="Pfam" id="PF09324">
    <property type="entry name" value="Sec7-like_HDS"/>
    <property type="match status" value="1"/>
</dbReference>
<keyword evidence="1" id="KW-0813">Transport</keyword>
<evidence type="ECO:0000256" key="4">
    <source>
        <dbReference type="ARBA" id="ARBA00023136"/>
    </source>
</evidence>
<gene>
    <name evidence="8" type="primary">Mo06434</name>
    <name evidence="8" type="ORF">E5Q_06434</name>
</gene>
<feature type="compositionally biased region" description="Low complexity" evidence="6">
    <location>
        <begin position="126"/>
        <end position="156"/>
    </location>
</feature>
<dbReference type="CDD" id="cd00171">
    <property type="entry name" value="Sec7"/>
    <property type="match status" value="1"/>
</dbReference>
<dbReference type="Pfam" id="PF16213">
    <property type="entry name" value="DCB"/>
    <property type="match status" value="2"/>
</dbReference>
<dbReference type="FunFam" id="1.10.220.20:FF:000002">
    <property type="entry name" value="Brefeldin A-inhibited guanine nucleotide-exchange protein 1"/>
    <property type="match status" value="1"/>
</dbReference>
<dbReference type="SUPFAM" id="SSF48371">
    <property type="entry name" value="ARM repeat"/>
    <property type="match status" value="1"/>
</dbReference>
<dbReference type="InterPro" id="IPR023394">
    <property type="entry name" value="Sec7_C_sf"/>
</dbReference>
<dbReference type="Gene3D" id="1.10.220.20">
    <property type="match status" value="1"/>
</dbReference>
<reference evidence="8 9" key="1">
    <citation type="journal article" date="2011" name="J. Gen. Appl. Microbiol.">
        <title>Draft genome sequencing of the enigmatic basidiomycete Mixia osmundae.</title>
        <authorList>
            <person name="Nishida H."/>
            <person name="Nagatsuka Y."/>
            <person name="Sugiyama J."/>
        </authorList>
    </citation>
    <scope>NUCLEOTIDE SEQUENCE [LARGE SCALE GENOMIC DNA]</scope>
    <source>
        <strain evidence="9">CBS 9802 / IAM 14324 / JCM 22182 / KY 12970</strain>
    </source>
</reference>